<feature type="region of interest" description="Disordered" evidence="1">
    <location>
        <begin position="1"/>
        <end position="33"/>
    </location>
</feature>
<organism evidence="2 3">
    <name type="scientific">Orbilia oligospora</name>
    <name type="common">Nematode-trapping fungus</name>
    <name type="synonym">Arthrobotrys oligospora</name>
    <dbReference type="NCBI Taxonomy" id="2813651"/>
    <lineage>
        <taxon>Eukaryota</taxon>
        <taxon>Fungi</taxon>
        <taxon>Dikarya</taxon>
        <taxon>Ascomycota</taxon>
        <taxon>Pezizomycotina</taxon>
        <taxon>Orbiliomycetes</taxon>
        <taxon>Orbiliales</taxon>
        <taxon>Orbiliaceae</taxon>
        <taxon>Orbilia</taxon>
    </lineage>
</organism>
<dbReference type="Proteomes" id="UP000479691">
    <property type="component" value="Unassembled WGS sequence"/>
</dbReference>
<dbReference type="AlphaFoldDB" id="A0A7C8U3B5"/>
<comment type="caution">
    <text evidence="2">The sequence shown here is derived from an EMBL/GenBank/DDBJ whole genome shotgun (WGS) entry which is preliminary data.</text>
</comment>
<feature type="compositionally biased region" description="Basic and acidic residues" evidence="1">
    <location>
        <begin position="1"/>
        <end position="20"/>
    </location>
</feature>
<gene>
    <name evidence="2" type="ORF">TWF788_006136</name>
</gene>
<feature type="region of interest" description="Disordered" evidence="1">
    <location>
        <begin position="310"/>
        <end position="333"/>
    </location>
</feature>
<evidence type="ECO:0000256" key="1">
    <source>
        <dbReference type="SAM" id="MobiDB-lite"/>
    </source>
</evidence>
<name>A0A7C8U3B5_ORBOL</name>
<sequence>MPKPEANAKRDSKAKPKAKDPFQQGHHTSTRAYRNSYSQLELNIIADGISRQASNKEILESLAPHGDWNENRLKYARGNLFSRKNLKWSDAAFIIRECKRAEREGRPIPRFRHLGRSGQRVKDRVIRRILKEEHKYDNINLDESEEPRKVRVEEPGEEYIETNYSEGANVGPFEERDGYFELIPAAAPSLDTFGTFGADAVLSERQITITNLSLQDRYMEALDPSWMPLEPNNELYPVGDGSMVQSRHDTVIPTNWIPESSGNIDLAGWLRESSVTDLETLDILMKNLSLELKKNWYWIESRTGSNQALIDPRRFRAPDDSSGNLGPTDSSEAWSEQHLPKLNHWINTTQVIALEGLAKIIAEQKKSGIQDLYACYEKLVEKWEPIESLFVYYSDWNSSKMVPPPHILFSLFEIPDLIPLEIRKAFRNNLVEIDIPSPDVRELESRELRRIFKANFSEVVRTAQAHQKNECWSKGLTTTIVHLLTIEERLGPDHYLLIQAIFRFATVMERAELHSINDKDIIPLLFILLNKLSRLKLEDSPIGDIPHALIHLYRSLVRIRHFSGAKTVLMRYRRDKRKIGAWDEELYQNKMMMMTAMELLHSKDERQRANGLRYLRQVVRFFDKRTNSLSMVLRVQGTSVASFDFLQMGKYLRFAGSAGEAITSFLISIEHSSRFSGYELSPRKYEGIFELGLCYEIIGLPLKALECFNDDYEYRKRIGLLDTADLTREALRRNLQKCSLSQQVRPTNHVRMIQQANPEKYIDACHETCTLNYRDHTYLDEESGLITTAEGYATSFYHRLNEGNELSPDVGSPDVISTTIGILEYIDPRTDL</sequence>
<evidence type="ECO:0008006" key="4">
    <source>
        <dbReference type="Google" id="ProtNLM"/>
    </source>
</evidence>
<reference evidence="2 3" key="1">
    <citation type="submission" date="2019-06" db="EMBL/GenBank/DDBJ databases">
        <authorList>
            <person name="Palmer J.M."/>
        </authorList>
    </citation>
    <scope>NUCLEOTIDE SEQUENCE [LARGE SCALE GENOMIC DNA]</scope>
    <source>
        <strain evidence="2 3">TWF788</strain>
    </source>
</reference>
<accession>A0A7C8U3B5</accession>
<evidence type="ECO:0000313" key="2">
    <source>
        <dbReference type="EMBL" id="KAF3191539.1"/>
    </source>
</evidence>
<proteinExistence type="predicted"/>
<protein>
    <recommendedName>
        <fullName evidence="4">Clr5 domain-containing protein</fullName>
    </recommendedName>
</protein>
<evidence type="ECO:0000313" key="3">
    <source>
        <dbReference type="Proteomes" id="UP000479691"/>
    </source>
</evidence>
<feature type="compositionally biased region" description="Polar residues" evidence="1">
    <location>
        <begin position="321"/>
        <end position="333"/>
    </location>
</feature>
<dbReference type="EMBL" id="JAABOE010000003">
    <property type="protein sequence ID" value="KAF3191539.1"/>
    <property type="molecule type" value="Genomic_DNA"/>
</dbReference>